<dbReference type="EMBL" id="NHRY01000252">
    <property type="protein sequence ID" value="PPQ27866.1"/>
    <property type="molecule type" value="Genomic_DNA"/>
</dbReference>
<feature type="transmembrane region" description="Helical" evidence="1">
    <location>
        <begin position="122"/>
        <end position="145"/>
    </location>
</feature>
<dbReference type="Proteomes" id="UP000239724">
    <property type="component" value="Unassembled WGS sequence"/>
</dbReference>
<sequence>MNEVQTKRRLRQRATDELKRYVAVSLYLYVCFGTLLLYKGAVLRAEGIDYTSYGLAAVKALILGKFMLIGHALHIGERYGNKPLIYPILHKSLAFLALLFVLDLAEEAIAGMLHGQSFRVSLAQFAGGTWLQIVATCLVLLLILLPYFAYREVGEVLGEGVLNRMLFRKGPRRGQE</sequence>
<feature type="transmembrane region" description="Helical" evidence="1">
    <location>
        <begin position="21"/>
        <end position="38"/>
    </location>
</feature>
<keyword evidence="1" id="KW-0812">Transmembrane</keyword>
<accession>A0A2S6MZU6</accession>
<name>A0A2S6MZU6_RHOGL</name>
<dbReference type="RefSeq" id="WP_104521739.1">
    <property type="nucleotide sequence ID" value="NZ_NHRY01000252.1"/>
</dbReference>
<organism evidence="2 3">
    <name type="scientific">Rhodopila globiformis</name>
    <name type="common">Rhodopseudomonas globiformis</name>
    <dbReference type="NCBI Taxonomy" id="1071"/>
    <lineage>
        <taxon>Bacteria</taxon>
        <taxon>Pseudomonadati</taxon>
        <taxon>Pseudomonadota</taxon>
        <taxon>Alphaproteobacteria</taxon>
        <taxon>Acetobacterales</taxon>
        <taxon>Acetobacteraceae</taxon>
        <taxon>Rhodopila</taxon>
    </lineage>
</organism>
<dbReference type="OrthoDB" id="7988398at2"/>
<keyword evidence="1" id="KW-0472">Membrane</keyword>
<feature type="transmembrane region" description="Helical" evidence="1">
    <location>
        <begin position="50"/>
        <end position="72"/>
    </location>
</feature>
<evidence type="ECO:0000313" key="3">
    <source>
        <dbReference type="Proteomes" id="UP000239724"/>
    </source>
</evidence>
<protein>
    <submittedName>
        <fullName evidence="2">Uncharacterized protein</fullName>
    </submittedName>
</protein>
<proteinExistence type="predicted"/>
<comment type="caution">
    <text evidence="2">The sequence shown here is derived from an EMBL/GenBank/DDBJ whole genome shotgun (WGS) entry which is preliminary data.</text>
</comment>
<evidence type="ECO:0000313" key="2">
    <source>
        <dbReference type="EMBL" id="PPQ27866.1"/>
    </source>
</evidence>
<feature type="transmembrane region" description="Helical" evidence="1">
    <location>
        <begin position="84"/>
        <end position="102"/>
    </location>
</feature>
<keyword evidence="1" id="KW-1133">Transmembrane helix</keyword>
<evidence type="ECO:0000256" key="1">
    <source>
        <dbReference type="SAM" id="Phobius"/>
    </source>
</evidence>
<dbReference type="AlphaFoldDB" id="A0A2S6MZU6"/>
<keyword evidence="3" id="KW-1185">Reference proteome</keyword>
<gene>
    <name evidence="2" type="ORF">CCS01_25995</name>
</gene>
<reference evidence="2 3" key="1">
    <citation type="journal article" date="2018" name="Arch. Microbiol.">
        <title>New insights into the metabolic potential of the phototrophic purple bacterium Rhodopila globiformis DSM 161(T) from its draft genome sequence and evidence for a vanadium-dependent nitrogenase.</title>
        <authorList>
            <person name="Imhoff J.F."/>
            <person name="Rahn T."/>
            <person name="Kunzel S."/>
            <person name="Neulinger S.C."/>
        </authorList>
    </citation>
    <scope>NUCLEOTIDE SEQUENCE [LARGE SCALE GENOMIC DNA]</scope>
    <source>
        <strain evidence="2 3">DSM 161</strain>
    </source>
</reference>